<dbReference type="RefSeq" id="WP_073202298.1">
    <property type="nucleotide sequence ID" value="NZ_FRCZ01000005.1"/>
</dbReference>
<reference evidence="2 3" key="1">
    <citation type="submission" date="2016-11" db="EMBL/GenBank/DDBJ databases">
        <authorList>
            <person name="Jaros S."/>
            <person name="Januszkiewicz K."/>
            <person name="Wedrychowicz H."/>
        </authorList>
    </citation>
    <scope>NUCLEOTIDE SEQUENCE [LARGE SCALE GENOMIC DNA]</scope>
    <source>
        <strain evidence="2 3">CGMCC 1.10681</strain>
    </source>
</reference>
<organism evidence="2 3">
    <name type="scientific">Gracilibacillus kekensis</name>
    <dbReference type="NCBI Taxonomy" id="1027249"/>
    <lineage>
        <taxon>Bacteria</taxon>
        <taxon>Bacillati</taxon>
        <taxon>Bacillota</taxon>
        <taxon>Bacilli</taxon>
        <taxon>Bacillales</taxon>
        <taxon>Bacillaceae</taxon>
        <taxon>Gracilibacillus</taxon>
    </lineage>
</organism>
<gene>
    <name evidence="2" type="ORF">SAMN05216179_2625</name>
</gene>
<keyword evidence="3" id="KW-1185">Reference proteome</keyword>
<evidence type="ECO:0000256" key="1">
    <source>
        <dbReference type="SAM" id="MobiDB-lite"/>
    </source>
</evidence>
<feature type="compositionally biased region" description="Basic and acidic residues" evidence="1">
    <location>
        <begin position="1"/>
        <end position="54"/>
    </location>
</feature>
<dbReference type="AlphaFoldDB" id="A0A1M7PZ62"/>
<name>A0A1M7PZ62_9BACI</name>
<proteinExistence type="predicted"/>
<feature type="region of interest" description="Disordered" evidence="1">
    <location>
        <begin position="1"/>
        <end position="73"/>
    </location>
</feature>
<evidence type="ECO:0000313" key="2">
    <source>
        <dbReference type="EMBL" id="SHN23012.1"/>
    </source>
</evidence>
<dbReference type="EMBL" id="FRCZ01000005">
    <property type="protein sequence ID" value="SHN23012.1"/>
    <property type="molecule type" value="Genomic_DNA"/>
</dbReference>
<dbReference type="OrthoDB" id="2970658at2"/>
<dbReference type="Proteomes" id="UP000184184">
    <property type="component" value="Unassembled WGS sequence"/>
</dbReference>
<accession>A0A1M7PZ62</accession>
<evidence type="ECO:0000313" key="3">
    <source>
        <dbReference type="Proteomes" id="UP000184184"/>
    </source>
</evidence>
<protein>
    <submittedName>
        <fullName evidence="2">Uncharacterized protein</fullName>
    </submittedName>
</protein>
<sequence length="73" mass="8969">MSEKREREEVKNKEKVDNQRESVHDEKRPDLYKFKEQQLVDDIPLKDLEIEEKNNKKKHHSQSTSQSEEKYKR</sequence>